<evidence type="ECO:0000259" key="2">
    <source>
        <dbReference type="Pfam" id="PF03033"/>
    </source>
</evidence>
<accession>A0A8K0QX87</accession>
<dbReference type="PANTHER" id="PTHR48050">
    <property type="entry name" value="STEROL 3-BETA-GLUCOSYLTRANSFERASE"/>
    <property type="match status" value="1"/>
</dbReference>
<dbReference type="InterPro" id="IPR010610">
    <property type="entry name" value="EryCIII-like_C"/>
</dbReference>
<dbReference type="CDD" id="cd03784">
    <property type="entry name" value="GT1_Gtf-like"/>
    <property type="match status" value="1"/>
</dbReference>
<comment type="caution">
    <text evidence="4">The sequence shown here is derived from an EMBL/GenBank/DDBJ whole genome shotgun (WGS) entry which is preliminary data.</text>
</comment>
<dbReference type="Proteomes" id="UP000813461">
    <property type="component" value="Unassembled WGS sequence"/>
</dbReference>
<dbReference type="Pfam" id="PF03033">
    <property type="entry name" value="Glyco_transf_28"/>
    <property type="match status" value="1"/>
</dbReference>
<evidence type="ECO:0000313" key="4">
    <source>
        <dbReference type="EMBL" id="KAH7073166.1"/>
    </source>
</evidence>
<dbReference type="AlphaFoldDB" id="A0A8K0QX87"/>
<dbReference type="FunFam" id="3.40.50.2000:FF:000009">
    <property type="entry name" value="Sterol 3-beta-glucosyltransferase UGT80A2"/>
    <property type="match status" value="1"/>
</dbReference>
<dbReference type="InterPro" id="IPR004276">
    <property type="entry name" value="GlycoTrans_28_N"/>
</dbReference>
<dbReference type="InterPro" id="IPR002213">
    <property type="entry name" value="UDP_glucos_trans"/>
</dbReference>
<sequence>MRPLADETHRIGPDQASEEAGGCMEVDNILLSPGTTEATDDGRVEIDLTSRLAKRLLKVASKQPEDVFALSRRYTSSLMWSIPLNIVIQIVGSRGDVQPFIAPGMKLRKAGHRVRIATHDVFQDFVLDSGLEFYPIGGDPKELMAYMVKNPGLIPSIRSLREGDIQRKRKMIAAMLDGCWQACVAPDLKSQHPFVADAIIANPPSFAHIHCAQALGVPLHLMFTMPWSSTRAFPHPLASFRNEEISTELINYVSYTFVEVLTWQGLGDLINMFRRSLDLDAVPVSVGPVLASALKIPFTYCWSPAIVPKPQDWPAHIDVCSFFFRDAPVYCPPTELAHFLQGGPSPVYIGFGSIVVDDPSALTSDILATVRLLGIRAIVSRGWSNLGGALPIDNRDVLFIDDCPHEWLFQHVTAVVHHGGAGTVACGLRNACPTVVVPFFGDQQFWGNMVAAAGAGPSPIPHRLLNADNLTKAIAFCLTDEAKRAARSLSVEMENECGVEAAVQSFHANLPLESMQCALLHNAVASFIDKKSSIRLSKIAARILIDEGVIKYSDLASYQTEPLRIQNVRWDPVTSTGSACFGILGDMGTAAKDMMTEPYTEFKVSRSKPPNTDATGMAVAGRMVGGVAKNAGRFVLAFYKGVIVDLPLATTEGFRSVPKLYGEDIKDYGQVTGVVSGFQVGARTLVHGLADGLSDPYKQMYESGKNEGAIGYAKGFGKGMAGLLSKTSAAVVGTVAYPGDGICKSIKALAKGKTRRLIRSQKAMESEWLAEPPGVDVLTIIRTFESLRMRKEAAENRNVSIRKE</sequence>
<evidence type="ECO:0000313" key="5">
    <source>
        <dbReference type="Proteomes" id="UP000813461"/>
    </source>
</evidence>
<dbReference type="FunFam" id="3.40.50.2000:FF:000100">
    <property type="entry name" value="Glycosyltransferase family 1 protein"/>
    <property type="match status" value="1"/>
</dbReference>
<feature type="domain" description="Erythromycin biosynthesis protein CIII-like C-terminal" evidence="3">
    <location>
        <begin position="397"/>
        <end position="495"/>
    </location>
</feature>
<proteinExistence type="predicted"/>
<evidence type="ECO:0000256" key="1">
    <source>
        <dbReference type="ARBA" id="ARBA00022679"/>
    </source>
</evidence>
<dbReference type="GO" id="GO:0005975">
    <property type="term" value="P:carbohydrate metabolic process"/>
    <property type="evidence" value="ECO:0007669"/>
    <property type="project" value="InterPro"/>
</dbReference>
<dbReference type="SUPFAM" id="SSF53756">
    <property type="entry name" value="UDP-Glycosyltransferase/glycogen phosphorylase"/>
    <property type="match status" value="1"/>
</dbReference>
<dbReference type="Pfam" id="PF06722">
    <property type="entry name" value="EryCIII-like_C"/>
    <property type="match status" value="1"/>
</dbReference>
<organism evidence="4 5">
    <name type="scientific">Paraphoma chrysanthemicola</name>
    <dbReference type="NCBI Taxonomy" id="798071"/>
    <lineage>
        <taxon>Eukaryota</taxon>
        <taxon>Fungi</taxon>
        <taxon>Dikarya</taxon>
        <taxon>Ascomycota</taxon>
        <taxon>Pezizomycotina</taxon>
        <taxon>Dothideomycetes</taxon>
        <taxon>Pleosporomycetidae</taxon>
        <taxon>Pleosporales</taxon>
        <taxon>Pleosporineae</taxon>
        <taxon>Phaeosphaeriaceae</taxon>
        <taxon>Paraphoma</taxon>
    </lineage>
</organism>
<dbReference type="PANTHER" id="PTHR48050:SF27">
    <property type="entry name" value="GLUCOSYLTRANSFERASE, PUTATIVE (AFU_ORTHOLOGUE AFUA_7G04880)-RELATED"/>
    <property type="match status" value="1"/>
</dbReference>
<evidence type="ECO:0000259" key="3">
    <source>
        <dbReference type="Pfam" id="PF06722"/>
    </source>
</evidence>
<dbReference type="EMBL" id="JAGMVJ010000022">
    <property type="protein sequence ID" value="KAH7073166.1"/>
    <property type="molecule type" value="Genomic_DNA"/>
</dbReference>
<keyword evidence="5" id="KW-1185">Reference proteome</keyword>
<dbReference type="GO" id="GO:0016906">
    <property type="term" value="F:sterol 3-beta-glucosyltransferase activity"/>
    <property type="evidence" value="ECO:0007669"/>
    <property type="project" value="UniProtKB-ARBA"/>
</dbReference>
<dbReference type="OrthoDB" id="5835829at2759"/>
<keyword evidence="1" id="KW-0808">Transferase</keyword>
<gene>
    <name evidence="4" type="ORF">FB567DRAFT_505405</name>
</gene>
<reference evidence="4" key="1">
    <citation type="journal article" date="2021" name="Nat. Commun.">
        <title>Genetic determinants of endophytism in the Arabidopsis root mycobiome.</title>
        <authorList>
            <person name="Mesny F."/>
            <person name="Miyauchi S."/>
            <person name="Thiergart T."/>
            <person name="Pickel B."/>
            <person name="Atanasova L."/>
            <person name="Karlsson M."/>
            <person name="Huettel B."/>
            <person name="Barry K.W."/>
            <person name="Haridas S."/>
            <person name="Chen C."/>
            <person name="Bauer D."/>
            <person name="Andreopoulos W."/>
            <person name="Pangilinan J."/>
            <person name="LaButti K."/>
            <person name="Riley R."/>
            <person name="Lipzen A."/>
            <person name="Clum A."/>
            <person name="Drula E."/>
            <person name="Henrissat B."/>
            <person name="Kohler A."/>
            <person name="Grigoriev I.V."/>
            <person name="Martin F.M."/>
            <person name="Hacquard S."/>
        </authorList>
    </citation>
    <scope>NUCLEOTIDE SEQUENCE</scope>
    <source>
        <strain evidence="4">MPI-SDFR-AT-0120</strain>
    </source>
</reference>
<protein>
    <recommendedName>
        <fullName evidence="6">Glycosyltransferase family 28 N-terminal domain-containing protein</fullName>
    </recommendedName>
</protein>
<evidence type="ECO:0008006" key="6">
    <source>
        <dbReference type="Google" id="ProtNLM"/>
    </source>
</evidence>
<dbReference type="Gene3D" id="3.40.50.2000">
    <property type="entry name" value="Glycogen Phosphorylase B"/>
    <property type="match status" value="2"/>
</dbReference>
<dbReference type="InterPro" id="IPR050426">
    <property type="entry name" value="Glycosyltransferase_28"/>
</dbReference>
<name>A0A8K0QX87_9PLEO</name>
<feature type="domain" description="Glycosyltransferase family 28 N-terminal" evidence="2">
    <location>
        <begin position="86"/>
        <end position="234"/>
    </location>
</feature>